<evidence type="ECO:0000313" key="1">
    <source>
        <dbReference type="EMBL" id="AET60865.1"/>
    </source>
</evidence>
<reference evidence="2" key="1">
    <citation type="submission" date="2011-11" db="EMBL/GenBank/DDBJ databases">
        <title>Complete sequence of Paenibacillus terrae HPL-003.</title>
        <authorList>
            <person name="Shin S.H."/>
            <person name="Kim S."/>
            <person name="Kim J.Y."/>
        </authorList>
    </citation>
    <scope>NUCLEOTIDE SEQUENCE [LARGE SCALE GENOMIC DNA]</scope>
    <source>
        <strain evidence="2">HPL-003</strain>
    </source>
</reference>
<reference evidence="1 2" key="3">
    <citation type="journal article" date="2012" name="J. Bacteriol.">
        <title>Genome Sequence of Paenibacillus terrae HPL-003, a Xylanase-Producing Bacterium Isolated from Soil Found in Forest Residue.</title>
        <authorList>
            <person name="Shin S.H."/>
            <person name="Kim S."/>
            <person name="Kim J.Y."/>
            <person name="Song H.Y."/>
            <person name="Cho S.J."/>
            <person name="Kim D.R."/>
            <person name="Lee K.I."/>
            <person name="Lim H.K."/>
            <person name="Park N.J."/>
            <person name="Hwang I.T."/>
            <person name="Yang K.S."/>
        </authorList>
    </citation>
    <scope>NUCLEOTIDE SEQUENCE [LARGE SCALE GENOMIC DNA]</scope>
    <source>
        <strain evidence="1 2">HPL-003</strain>
    </source>
</reference>
<dbReference type="EMBL" id="CP003107">
    <property type="protein sequence ID" value="AET60865.1"/>
    <property type="molecule type" value="Genomic_DNA"/>
</dbReference>
<name>G7VU49_PAETH</name>
<organism evidence="1 2">
    <name type="scientific">Paenibacillus terrae (strain HPL-003)</name>
    <dbReference type="NCBI Taxonomy" id="985665"/>
    <lineage>
        <taxon>Bacteria</taxon>
        <taxon>Bacillati</taxon>
        <taxon>Bacillota</taxon>
        <taxon>Bacilli</taxon>
        <taxon>Bacillales</taxon>
        <taxon>Paenibacillaceae</taxon>
        <taxon>Paenibacillus</taxon>
    </lineage>
</organism>
<gene>
    <name evidence="1" type="ordered locus">HPL003_20655</name>
</gene>
<dbReference type="RefSeq" id="WP_014281562.1">
    <property type="nucleotide sequence ID" value="NC_016641.1"/>
</dbReference>
<dbReference type="KEGG" id="pta:HPL003_20655"/>
<proteinExistence type="predicted"/>
<accession>G7VU49</accession>
<dbReference type="Proteomes" id="UP000005876">
    <property type="component" value="Chromosome"/>
</dbReference>
<protein>
    <submittedName>
        <fullName evidence="1">Uncharacterized protein</fullName>
    </submittedName>
</protein>
<sequence length="64" mass="7319">MIMLPDMDGGGCNPFEDLMSDIKGKSQLDNGAPLDFNQGMLGYEKASTTQLRGERRRELYRRFF</sequence>
<dbReference type="HOGENOM" id="CLU_2863672_0_0_9"/>
<reference key="2">
    <citation type="submission" date="2011-11" db="EMBL/GenBank/DDBJ databases">
        <authorList>
            <person name="Shin S.H."/>
            <person name="Kim S."/>
            <person name="Kim J.Y."/>
        </authorList>
    </citation>
    <scope>NUCLEOTIDE SEQUENCE</scope>
    <source>
        <strain>HPL-003</strain>
    </source>
</reference>
<dbReference type="AlphaFoldDB" id="G7VU49"/>
<evidence type="ECO:0000313" key="2">
    <source>
        <dbReference type="Proteomes" id="UP000005876"/>
    </source>
</evidence>
<dbReference type="STRING" id="985665.HPL003_20655"/>